<protein>
    <recommendedName>
        <fullName evidence="2">ABC transporter permease</fullName>
    </recommendedName>
</protein>
<comment type="caution">
    <text evidence="1">The sequence shown here is derived from an EMBL/GenBank/DDBJ whole genome shotgun (WGS) entry which is preliminary data.</text>
</comment>
<dbReference type="EMBL" id="BARV01005955">
    <property type="protein sequence ID" value="GAI05721.1"/>
    <property type="molecule type" value="Genomic_DNA"/>
</dbReference>
<name>X1LIQ0_9ZZZZ</name>
<reference evidence="1" key="1">
    <citation type="journal article" date="2014" name="Front. Microbiol.">
        <title>High frequency of phylogenetically diverse reductive dehalogenase-homologous genes in deep subseafloor sedimentary metagenomes.</title>
        <authorList>
            <person name="Kawai M."/>
            <person name="Futagami T."/>
            <person name="Toyoda A."/>
            <person name="Takaki Y."/>
            <person name="Nishi S."/>
            <person name="Hori S."/>
            <person name="Arai W."/>
            <person name="Tsubouchi T."/>
            <person name="Morono Y."/>
            <person name="Uchiyama I."/>
            <person name="Ito T."/>
            <person name="Fujiyama A."/>
            <person name="Inagaki F."/>
            <person name="Takami H."/>
        </authorList>
    </citation>
    <scope>NUCLEOTIDE SEQUENCE</scope>
    <source>
        <strain evidence="1">Expedition CK06-06</strain>
    </source>
</reference>
<dbReference type="AlphaFoldDB" id="X1LIQ0"/>
<evidence type="ECO:0008006" key="2">
    <source>
        <dbReference type="Google" id="ProtNLM"/>
    </source>
</evidence>
<evidence type="ECO:0000313" key="1">
    <source>
        <dbReference type="EMBL" id="GAI05721.1"/>
    </source>
</evidence>
<dbReference type="PANTHER" id="PTHR43370">
    <property type="entry name" value="SUGAR ABC TRANSPORTER INTEGRAL MEMBRANE PROTEIN-RELATED"/>
    <property type="match status" value="1"/>
</dbReference>
<feature type="non-terminal residue" evidence="1">
    <location>
        <position position="54"/>
    </location>
</feature>
<sequence length="54" mass="5690">MIIPILKASTLFIFASSGELFSQRSGVLNIGLEGYMLMGGLAAFGIAQVTGNPW</sequence>
<gene>
    <name evidence="1" type="ORF">S06H3_12128</name>
</gene>
<proteinExistence type="predicted"/>
<dbReference type="PANTHER" id="PTHR43370:SF2">
    <property type="entry name" value="ABC TRANSPORTER PERMEASE PROTEIN"/>
    <property type="match status" value="1"/>
</dbReference>
<accession>X1LIQ0</accession>
<organism evidence="1">
    <name type="scientific">marine sediment metagenome</name>
    <dbReference type="NCBI Taxonomy" id="412755"/>
    <lineage>
        <taxon>unclassified sequences</taxon>
        <taxon>metagenomes</taxon>
        <taxon>ecological metagenomes</taxon>
    </lineage>
</organism>